<protein>
    <recommendedName>
        <fullName evidence="9">L,D-TPase catalytic domain-containing protein</fullName>
    </recommendedName>
</protein>
<evidence type="ECO:0000256" key="7">
    <source>
        <dbReference type="ARBA" id="ARBA00023316"/>
    </source>
</evidence>
<gene>
    <name evidence="10" type="ORF">DI549_01735</name>
</gene>
<dbReference type="GO" id="GO:0005507">
    <property type="term" value="F:copper ion binding"/>
    <property type="evidence" value="ECO:0007669"/>
    <property type="project" value="InterPro"/>
</dbReference>
<evidence type="ECO:0000256" key="3">
    <source>
        <dbReference type="ARBA" id="ARBA00022679"/>
    </source>
</evidence>
<keyword evidence="7 8" id="KW-0961">Cell wall biogenesis/degradation</keyword>
<comment type="pathway">
    <text evidence="1 8">Cell wall biogenesis; peptidoglycan biosynthesis.</text>
</comment>
<dbReference type="EMBL" id="QFQD01000003">
    <property type="protein sequence ID" value="PZQ85426.1"/>
    <property type="molecule type" value="Genomic_DNA"/>
</dbReference>
<dbReference type="SUPFAM" id="SSF49503">
    <property type="entry name" value="Cupredoxins"/>
    <property type="match status" value="1"/>
</dbReference>
<keyword evidence="4" id="KW-0479">Metal-binding</keyword>
<dbReference type="InterPro" id="IPR038063">
    <property type="entry name" value="Transpep_catalytic_dom"/>
</dbReference>
<evidence type="ECO:0000313" key="10">
    <source>
        <dbReference type="EMBL" id="PZQ85426.1"/>
    </source>
</evidence>
<dbReference type="GO" id="GO:0008360">
    <property type="term" value="P:regulation of cell shape"/>
    <property type="evidence" value="ECO:0007669"/>
    <property type="project" value="UniProtKB-UniRule"/>
</dbReference>
<comment type="caution">
    <text evidence="10">The sequence shown here is derived from an EMBL/GenBank/DDBJ whole genome shotgun (WGS) entry which is preliminary data.</text>
</comment>
<dbReference type="GO" id="GO:0004180">
    <property type="term" value="F:carboxypeptidase activity"/>
    <property type="evidence" value="ECO:0007669"/>
    <property type="project" value="UniProtKB-ARBA"/>
</dbReference>
<evidence type="ECO:0000313" key="11">
    <source>
        <dbReference type="Proteomes" id="UP000248887"/>
    </source>
</evidence>
<dbReference type="GO" id="GO:0009252">
    <property type="term" value="P:peptidoglycan biosynthetic process"/>
    <property type="evidence" value="ECO:0007669"/>
    <property type="project" value="UniProtKB-UniPathway"/>
</dbReference>
<proteinExistence type="inferred from homology"/>
<dbReference type="PANTHER" id="PTHR36699">
    <property type="entry name" value="LD-TRANSPEPTIDASE"/>
    <property type="match status" value="1"/>
</dbReference>
<evidence type="ECO:0000259" key="9">
    <source>
        <dbReference type="PROSITE" id="PS52029"/>
    </source>
</evidence>
<dbReference type="InterPro" id="IPR002355">
    <property type="entry name" value="Cu_oxidase_Cu_BS"/>
</dbReference>
<accession>A0A2W5R6V3</accession>
<evidence type="ECO:0000256" key="8">
    <source>
        <dbReference type="PROSITE-ProRule" id="PRU01373"/>
    </source>
</evidence>
<dbReference type="Pfam" id="PF03734">
    <property type="entry name" value="YkuD"/>
    <property type="match status" value="1"/>
</dbReference>
<dbReference type="GO" id="GO:0016740">
    <property type="term" value="F:transferase activity"/>
    <property type="evidence" value="ECO:0007669"/>
    <property type="project" value="UniProtKB-KW"/>
</dbReference>
<dbReference type="Gene3D" id="2.60.40.420">
    <property type="entry name" value="Cupredoxins - blue copper proteins"/>
    <property type="match status" value="1"/>
</dbReference>
<feature type="active site" description="Proton donor/acceptor" evidence="8">
    <location>
        <position position="229"/>
    </location>
</feature>
<evidence type="ECO:0000256" key="5">
    <source>
        <dbReference type="ARBA" id="ARBA00022960"/>
    </source>
</evidence>
<reference evidence="10 11" key="1">
    <citation type="submission" date="2017-08" db="EMBL/GenBank/DDBJ databases">
        <title>Infants hospitalized years apart are colonized by the same room-sourced microbial strains.</title>
        <authorList>
            <person name="Brooks B."/>
            <person name="Olm M.R."/>
            <person name="Firek B.A."/>
            <person name="Baker R."/>
            <person name="Thomas B.C."/>
            <person name="Morowitz M.J."/>
            <person name="Banfield J.F."/>
        </authorList>
    </citation>
    <scope>NUCLEOTIDE SEQUENCE [LARGE SCALE GENOMIC DNA]</scope>
    <source>
        <strain evidence="10">S2_005_001_R2_27</strain>
    </source>
</reference>
<evidence type="ECO:0000256" key="6">
    <source>
        <dbReference type="ARBA" id="ARBA00022984"/>
    </source>
</evidence>
<feature type="domain" description="L,D-TPase catalytic" evidence="9">
    <location>
        <begin position="137"/>
        <end position="268"/>
    </location>
</feature>
<evidence type="ECO:0000256" key="4">
    <source>
        <dbReference type="ARBA" id="ARBA00022723"/>
    </source>
</evidence>
<name>A0A2W5R6V3_ANCNO</name>
<dbReference type="UniPathway" id="UPA00219"/>
<dbReference type="InterPro" id="IPR008972">
    <property type="entry name" value="Cupredoxin"/>
</dbReference>
<keyword evidence="5 8" id="KW-0133">Cell shape</keyword>
<dbReference type="PANTHER" id="PTHR36699:SF1">
    <property type="entry name" value="L,D-TRANSPEPTIDASE YAFK-RELATED"/>
    <property type="match status" value="1"/>
</dbReference>
<sequence>MYHCHIREHEQLGMMGRYVAAEPADTRRPLECPKLAFEIAGTSERRTGDQSARVQQLQSLLISSTDRTNMTDKSFAKIFPIRKQSRSQLSSILILAVFSFALAACSSVDIDDRHLQPLTAKLVAQMNEKGMTPSDPILIRIYKRESELEIWKRDRSGQYALLKTYPMCRWSGRLGPKKREGDRQAPEGFYTVTPAQMNPQSQYYLSFNLGYPNELEKALGYQGSALMVHGACTSSGCFALTDNGVGEIYALAREAFSAGQTSFQVQALPFRMTPQNLALFRNDPNFQFWLNLKEGADQFDVTRQPPTIAACGRRYVFGARTKDPSSAFDPLAPCPAYEVEPSLNSLVAEKRTRDDERVAQIAAASPPVPMSYADGGMHTSFRKMLKDIGPDRFSKMTSRNAEVSRPDAALADPYMPGQADLAEATGSITRH</sequence>
<dbReference type="InterPro" id="IPR005490">
    <property type="entry name" value="LD_TPept_cat_dom"/>
</dbReference>
<keyword evidence="6 8" id="KW-0573">Peptidoglycan synthesis</keyword>
<keyword evidence="3" id="KW-0808">Transferase</keyword>
<evidence type="ECO:0000256" key="1">
    <source>
        <dbReference type="ARBA" id="ARBA00004752"/>
    </source>
</evidence>
<dbReference type="CDD" id="cd16913">
    <property type="entry name" value="YkuD_like"/>
    <property type="match status" value="1"/>
</dbReference>
<organism evidence="10 11">
    <name type="scientific">Ancylobacter novellus</name>
    <name type="common">Thiobacillus novellus</name>
    <dbReference type="NCBI Taxonomy" id="921"/>
    <lineage>
        <taxon>Bacteria</taxon>
        <taxon>Pseudomonadati</taxon>
        <taxon>Pseudomonadota</taxon>
        <taxon>Alphaproteobacteria</taxon>
        <taxon>Hyphomicrobiales</taxon>
        <taxon>Xanthobacteraceae</taxon>
        <taxon>Ancylobacter</taxon>
    </lineage>
</organism>
<dbReference type="GO" id="GO:0071555">
    <property type="term" value="P:cell wall organization"/>
    <property type="evidence" value="ECO:0007669"/>
    <property type="project" value="UniProtKB-UniRule"/>
</dbReference>
<comment type="similarity">
    <text evidence="2">Belongs to the YkuD family.</text>
</comment>
<evidence type="ECO:0000256" key="2">
    <source>
        <dbReference type="ARBA" id="ARBA00005992"/>
    </source>
</evidence>
<dbReference type="AlphaFoldDB" id="A0A2W5R6V3"/>
<dbReference type="PROSITE" id="PS52029">
    <property type="entry name" value="LD_TPASE"/>
    <property type="match status" value="1"/>
</dbReference>
<feature type="active site" description="Nucleophile" evidence="8">
    <location>
        <position position="237"/>
    </location>
</feature>
<dbReference type="SUPFAM" id="SSF141523">
    <property type="entry name" value="L,D-transpeptidase catalytic domain-like"/>
    <property type="match status" value="1"/>
</dbReference>
<dbReference type="Proteomes" id="UP000248887">
    <property type="component" value="Unassembled WGS sequence"/>
</dbReference>
<dbReference type="PROSITE" id="PS00080">
    <property type="entry name" value="MULTICOPPER_OXIDASE2"/>
    <property type="match status" value="1"/>
</dbReference>